<evidence type="ECO:0000313" key="2">
    <source>
        <dbReference type="Proteomes" id="UP001205486"/>
    </source>
</evidence>
<protein>
    <submittedName>
        <fullName evidence="1">Uncharacterized protein</fullName>
    </submittedName>
</protein>
<comment type="caution">
    <text evidence="1">The sequence shown here is derived from an EMBL/GenBank/DDBJ whole genome shotgun (WGS) entry which is preliminary data.</text>
</comment>
<organism evidence="1 2">
    <name type="scientific">Nitrobacter winogradskyi</name>
    <name type="common">Nitrobacter agilis</name>
    <dbReference type="NCBI Taxonomy" id="913"/>
    <lineage>
        <taxon>Bacteria</taxon>
        <taxon>Pseudomonadati</taxon>
        <taxon>Pseudomonadota</taxon>
        <taxon>Alphaproteobacteria</taxon>
        <taxon>Hyphomicrobiales</taxon>
        <taxon>Nitrobacteraceae</taxon>
        <taxon>Nitrobacter</taxon>
    </lineage>
</organism>
<evidence type="ECO:0000313" key="1">
    <source>
        <dbReference type="EMBL" id="MCP1999144.1"/>
    </source>
</evidence>
<gene>
    <name evidence="1" type="ORF">J2S34_001566</name>
</gene>
<dbReference type="EMBL" id="JALJZS010000001">
    <property type="protein sequence ID" value="MCP1999144.1"/>
    <property type="molecule type" value="Genomic_DNA"/>
</dbReference>
<sequence length="74" mass="8242">MGSGREFGYGLVLAFTRTLQFLILANLVGKRADCVMISAFVDRSGKWRLPARFFIRCRQPGFGLISNLRAESAS</sequence>
<proteinExistence type="predicted"/>
<name>A0ACC6AHG1_NITWI</name>
<reference evidence="1" key="1">
    <citation type="submission" date="2022-03" db="EMBL/GenBank/DDBJ databases">
        <title>Interactions between chemoautotrophic and heterotrophic bacteria.</title>
        <authorList>
            <person name="Santoro A."/>
        </authorList>
    </citation>
    <scope>NUCLEOTIDE SEQUENCE</scope>
    <source>
        <strain evidence="1">Nb-106</strain>
    </source>
</reference>
<accession>A0ACC6AHG1</accession>
<keyword evidence="2" id="KW-1185">Reference proteome</keyword>
<dbReference type="Proteomes" id="UP001205486">
    <property type="component" value="Unassembled WGS sequence"/>
</dbReference>